<dbReference type="AlphaFoldDB" id="A0A6V4UYE4"/>
<accession>A0A6V4UYE4</accession>
<feature type="region of interest" description="Disordered" evidence="1">
    <location>
        <begin position="1"/>
        <end position="57"/>
    </location>
</feature>
<gene>
    <name evidence="2" type="ORF">CPOL0286_LOCUS16827</name>
</gene>
<dbReference type="EMBL" id="HBKO01036791">
    <property type="protein sequence ID" value="CAE2262273.1"/>
    <property type="molecule type" value="Transcribed_RNA"/>
</dbReference>
<evidence type="ECO:0000313" key="2">
    <source>
        <dbReference type="EMBL" id="CAE2262273.1"/>
    </source>
</evidence>
<evidence type="ECO:0000256" key="1">
    <source>
        <dbReference type="SAM" id="MobiDB-lite"/>
    </source>
</evidence>
<proteinExistence type="predicted"/>
<protein>
    <submittedName>
        <fullName evidence="2">Uncharacterized protein</fullName>
    </submittedName>
</protein>
<sequence>MPDRGKQFTIDVTPGDAPQAPPTPPQGISGRRGSNAISRRGGPGAKQASNNSSKERELTALEAFGRQAAAVLGDPELATAKEATIRKRAKERIEAIKVELQTGVIGPMALDKQFAPVWALAHAAIVERPAEVPLD</sequence>
<organism evidence="2">
    <name type="scientific">Prymnesium polylepis</name>
    <dbReference type="NCBI Taxonomy" id="72548"/>
    <lineage>
        <taxon>Eukaryota</taxon>
        <taxon>Haptista</taxon>
        <taxon>Haptophyta</taxon>
        <taxon>Prymnesiophyceae</taxon>
        <taxon>Prymnesiales</taxon>
        <taxon>Prymnesiaceae</taxon>
        <taxon>Prymnesium</taxon>
    </lineage>
</organism>
<reference evidence="2" key="1">
    <citation type="submission" date="2021-01" db="EMBL/GenBank/DDBJ databases">
        <authorList>
            <person name="Corre E."/>
            <person name="Pelletier E."/>
            <person name="Niang G."/>
            <person name="Scheremetjew M."/>
            <person name="Finn R."/>
            <person name="Kale V."/>
            <person name="Holt S."/>
            <person name="Cochrane G."/>
            <person name="Meng A."/>
            <person name="Brown T."/>
            <person name="Cohen L."/>
        </authorList>
    </citation>
    <scope>NUCLEOTIDE SEQUENCE</scope>
    <source>
        <strain evidence="2">UIO037</strain>
    </source>
</reference>
<name>A0A6V4UYE4_9EUKA</name>